<evidence type="ECO:0000313" key="2">
    <source>
        <dbReference type="EMBL" id="MUP38046.1"/>
    </source>
</evidence>
<gene>
    <name evidence="3" type="ORF">DWB62_009490</name>
    <name evidence="2" type="ORF">GNY23_09490</name>
</gene>
<feature type="transmembrane region" description="Helical" evidence="1">
    <location>
        <begin position="42"/>
        <end position="68"/>
    </location>
</feature>
<dbReference type="RefSeq" id="WP_156195761.1">
    <property type="nucleotide sequence ID" value="NZ_QTZN02000018.1"/>
</dbReference>
<dbReference type="EMBL" id="QTZN02000018">
    <property type="protein sequence ID" value="MVB07251.1"/>
    <property type="molecule type" value="Genomic_DNA"/>
</dbReference>
<keyword evidence="1" id="KW-0472">Membrane</keyword>
<reference evidence="3 4" key="1">
    <citation type="submission" date="2019-11" db="EMBL/GenBank/DDBJ databases">
        <title>Draft genome sequence of Labilibaculum sp. strain SYP isolated from Black Sea.</title>
        <authorList>
            <person name="Yadav S."/>
            <person name="Villanueva L."/>
        </authorList>
    </citation>
    <scope>NUCLEOTIDE SEQUENCE [LARGE SCALE GENOMIC DNA]</scope>
    <source>
        <strain evidence="3 4">44</strain>
    </source>
</reference>
<evidence type="ECO:0000313" key="5">
    <source>
        <dbReference type="Proteomes" id="UP000462449"/>
    </source>
</evidence>
<evidence type="ECO:0000256" key="1">
    <source>
        <dbReference type="SAM" id="Phobius"/>
    </source>
</evidence>
<sequence length="100" mass="12044">MNPEFFNFPYVFRIKSDCIRFKENLIFDFLLNSIMSQNAARFTVFFVLMVPVRFTMIVMIAGIAFHMLMNVNNRNLLIFGGVMIVVVRNYIMRKQYQHWY</sequence>
<accession>A0A7M4D5W7</accession>
<feature type="transmembrane region" description="Helical" evidence="1">
    <location>
        <begin position="74"/>
        <end position="91"/>
    </location>
</feature>
<keyword evidence="4" id="KW-1185">Reference proteome</keyword>
<dbReference type="EMBL" id="WOTW01000018">
    <property type="protein sequence ID" value="MUP38046.1"/>
    <property type="molecule type" value="Genomic_DNA"/>
</dbReference>
<keyword evidence="1" id="KW-0812">Transmembrane</keyword>
<comment type="caution">
    <text evidence="2">The sequence shown here is derived from an EMBL/GenBank/DDBJ whole genome shotgun (WGS) entry which is preliminary data.</text>
</comment>
<name>A0A7M4D5W7_9BACT</name>
<dbReference type="Proteomes" id="UP000285951">
    <property type="component" value="Unassembled WGS sequence"/>
</dbReference>
<evidence type="ECO:0000313" key="3">
    <source>
        <dbReference type="EMBL" id="MVB07251.1"/>
    </source>
</evidence>
<proteinExistence type="predicted"/>
<dbReference type="Proteomes" id="UP000462449">
    <property type="component" value="Unassembled WGS sequence"/>
</dbReference>
<protein>
    <submittedName>
        <fullName evidence="2">Uncharacterized protein</fullName>
    </submittedName>
</protein>
<dbReference type="AlphaFoldDB" id="A0A7M4D5W7"/>
<keyword evidence="1" id="KW-1133">Transmembrane helix</keyword>
<organism evidence="2 5">
    <name type="scientific">Labilibaculum euxinus</name>
    <dbReference type="NCBI Taxonomy" id="2686357"/>
    <lineage>
        <taxon>Bacteria</taxon>
        <taxon>Pseudomonadati</taxon>
        <taxon>Bacteroidota</taxon>
        <taxon>Bacteroidia</taxon>
        <taxon>Marinilabiliales</taxon>
        <taxon>Marinifilaceae</taxon>
        <taxon>Labilibaculum</taxon>
    </lineage>
</organism>
<evidence type="ECO:0000313" key="4">
    <source>
        <dbReference type="Proteomes" id="UP000285951"/>
    </source>
</evidence>
<reference evidence="2 5" key="2">
    <citation type="submission" date="2019-12" db="EMBL/GenBank/DDBJ databases">
        <title>Draft genome sequence of Labilibaculum sp. strain 44 isolated from deep waters of Black Sea.</title>
        <authorList>
            <person name="Yadav S."/>
            <person name="Villanueva L."/>
        </authorList>
    </citation>
    <scope>NUCLEOTIDE SEQUENCE [LARGE SCALE GENOMIC DNA]</scope>
    <source>
        <strain evidence="2 5">44</strain>
    </source>
</reference>